<dbReference type="InterPro" id="IPR036873">
    <property type="entry name" value="Rhodanese-like_dom_sf"/>
</dbReference>
<keyword evidence="1" id="KW-1133">Transmembrane helix</keyword>
<dbReference type="PROSITE" id="PS50206">
    <property type="entry name" value="RHODANESE_3"/>
    <property type="match status" value="1"/>
</dbReference>
<sequence length="135" mass="14652">MKFILDWNNLILIAMAVVSGIALLLPVLQRRGARVSQIQATQMMNQGKTLVLDVRSAEEFATGHLPKAKNIPLPELAQRIAELEKSRNNVVITVCKSGVRSASAASVLTKAGFAQVFSLEGGTDSWREQGLPIIK</sequence>
<feature type="transmembrane region" description="Helical" evidence="1">
    <location>
        <begin position="6"/>
        <end position="28"/>
    </location>
</feature>
<evidence type="ECO:0000313" key="4">
    <source>
        <dbReference type="Proteomes" id="UP000680067"/>
    </source>
</evidence>
<organism evidence="3 4">
    <name type="scientific">Undibacterium luofuense</name>
    <dbReference type="NCBI Taxonomy" id="2828733"/>
    <lineage>
        <taxon>Bacteria</taxon>
        <taxon>Pseudomonadati</taxon>
        <taxon>Pseudomonadota</taxon>
        <taxon>Betaproteobacteria</taxon>
        <taxon>Burkholderiales</taxon>
        <taxon>Oxalobacteraceae</taxon>
        <taxon>Undibacterium</taxon>
    </lineage>
</organism>
<dbReference type="Proteomes" id="UP000680067">
    <property type="component" value="Unassembled WGS sequence"/>
</dbReference>
<feature type="domain" description="Rhodanese" evidence="2">
    <location>
        <begin position="45"/>
        <end position="135"/>
    </location>
</feature>
<dbReference type="AlphaFoldDB" id="A0A941DLX6"/>
<gene>
    <name evidence="3" type="ORF">KDM89_08735</name>
</gene>
<dbReference type="PANTHER" id="PTHR43031">
    <property type="entry name" value="FAD-DEPENDENT OXIDOREDUCTASE"/>
    <property type="match status" value="1"/>
</dbReference>
<name>A0A941DLX6_9BURK</name>
<proteinExistence type="predicted"/>
<dbReference type="InterPro" id="IPR001763">
    <property type="entry name" value="Rhodanese-like_dom"/>
</dbReference>
<keyword evidence="1" id="KW-0812">Transmembrane</keyword>
<dbReference type="RefSeq" id="WP_212687563.1">
    <property type="nucleotide sequence ID" value="NZ_JAGSPN010000005.1"/>
</dbReference>
<accession>A0A941DLX6</accession>
<dbReference type="Pfam" id="PF00581">
    <property type="entry name" value="Rhodanese"/>
    <property type="match status" value="1"/>
</dbReference>
<dbReference type="InterPro" id="IPR050229">
    <property type="entry name" value="GlpE_sulfurtransferase"/>
</dbReference>
<evidence type="ECO:0000313" key="3">
    <source>
        <dbReference type="EMBL" id="MBR7782225.1"/>
    </source>
</evidence>
<keyword evidence="1" id="KW-0472">Membrane</keyword>
<protein>
    <submittedName>
        <fullName evidence="3">Rhodanese-like domain-containing protein</fullName>
    </submittedName>
</protein>
<dbReference type="PANTHER" id="PTHR43031:SF18">
    <property type="entry name" value="RHODANESE-RELATED SULFURTRANSFERASES"/>
    <property type="match status" value="1"/>
</dbReference>
<dbReference type="SMART" id="SM00450">
    <property type="entry name" value="RHOD"/>
    <property type="match status" value="1"/>
</dbReference>
<keyword evidence="4" id="KW-1185">Reference proteome</keyword>
<comment type="caution">
    <text evidence="3">The sequence shown here is derived from an EMBL/GenBank/DDBJ whole genome shotgun (WGS) entry which is preliminary data.</text>
</comment>
<dbReference type="CDD" id="cd00158">
    <property type="entry name" value="RHOD"/>
    <property type="match status" value="1"/>
</dbReference>
<reference evidence="3" key="1">
    <citation type="submission" date="2021-04" db="EMBL/GenBank/DDBJ databases">
        <title>novel species isolated from subtropical streams in China.</title>
        <authorList>
            <person name="Lu H."/>
        </authorList>
    </citation>
    <scope>NUCLEOTIDE SEQUENCE</scope>
    <source>
        <strain evidence="3">LFS511W</strain>
    </source>
</reference>
<dbReference type="EMBL" id="JAGSPN010000005">
    <property type="protein sequence ID" value="MBR7782225.1"/>
    <property type="molecule type" value="Genomic_DNA"/>
</dbReference>
<dbReference type="Gene3D" id="3.40.250.10">
    <property type="entry name" value="Rhodanese-like domain"/>
    <property type="match status" value="1"/>
</dbReference>
<dbReference type="SUPFAM" id="SSF52821">
    <property type="entry name" value="Rhodanese/Cell cycle control phosphatase"/>
    <property type="match status" value="1"/>
</dbReference>
<evidence type="ECO:0000256" key="1">
    <source>
        <dbReference type="SAM" id="Phobius"/>
    </source>
</evidence>
<evidence type="ECO:0000259" key="2">
    <source>
        <dbReference type="PROSITE" id="PS50206"/>
    </source>
</evidence>